<evidence type="ECO:0000256" key="1">
    <source>
        <dbReference type="ARBA" id="ARBA00004651"/>
    </source>
</evidence>
<name>A0A6M4IYL6_9BACT</name>
<dbReference type="Pfam" id="PF03553">
    <property type="entry name" value="Na_H_antiporter"/>
    <property type="match status" value="2"/>
</dbReference>
<comment type="similarity">
    <text evidence="8">Belongs to the NhaC Na(+)/H(+) (TC 2.A.35) antiporter family.</text>
</comment>
<dbReference type="PANTHER" id="PTHR33451:SF5">
    <property type="entry name" value="NA+_H+ ANTIPORTER"/>
    <property type="match status" value="1"/>
</dbReference>
<keyword evidence="4" id="KW-1003">Cell membrane</keyword>
<evidence type="ECO:0000256" key="3">
    <source>
        <dbReference type="ARBA" id="ARBA00022449"/>
    </source>
</evidence>
<feature type="transmembrane region" description="Helical" evidence="9">
    <location>
        <begin position="155"/>
        <end position="176"/>
    </location>
</feature>
<evidence type="ECO:0000256" key="5">
    <source>
        <dbReference type="ARBA" id="ARBA00022692"/>
    </source>
</evidence>
<dbReference type="Proteomes" id="UP000500938">
    <property type="component" value="Chromosome"/>
</dbReference>
<feature type="transmembrane region" description="Helical" evidence="9">
    <location>
        <begin position="363"/>
        <end position="385"/>
    </location>
</feature>
<evidence type="ECO:0000256" key="8">
    <source>
        <dbReference type="ARBA" id="ARBA00038435"/>
    </source>
</evidence>
<feature type="domain" description="Na+/H+ antiporter NhaC-like C-terminal" evidence="10">
    <location>
        <begin position="68"/>
        <end position="203"/>
    </location>
</feature>
<reference evidence="11 12" key="1">
    <citation type="submission" date="2020-05" db="EMBL/GenBank/DDBJ databases">
        <title>Complete genome sequence of Gemmatimonas greenlandica TET16.</title>
        <authorList>
            <person name="Zeng Y."/>
        </authorList>
    </citation>
    <scope>NUCLEOTIDE SEQUENCE [LARGE SCALE GENOMIC DNA]</scope>
    <source>
        <strain evidence="11 12">TET16</strain>
    </source>
</reference>
<protein>
    <recommendedName>
        <fullName evidence="10">Na+/H+ antiporter NhaC-like C-terminal domain-containing protein</fullName>
    </recommendedName>
</protein>
<dbReference type="EMBL" id="CP053085">
    <property type="protein sequence ID" value="QJR37341.1"/>
    <property type="molecule type" value="Genomic_DNA"/>
</dbReference>
<feature type="transmembrane region" description="Helical" evidence="9">
    <location>
        <begin position="51"/>
        <end position="68"/>
    </location>
</feature>
<sequence>MSSQMPSPTSPAATPPAPLTFIGGLAGALAPFAAFLGGVAWLALNGAPDEKGFWPILLGALILGLLLAKDRERYADAMLDGMSQRVVMVMLCAWLFAGVMGAVLSAGGLVTGLAWLSRTLGLSGGAYVAATFLTTAIVSTATGTSFGTILLCGPILYPAGGAAGAMPAALMGAVLAGSTFGDSMSPVSDTTIASSGTQRVDIGGTVRSRLRYAVPAGLVALVASALLGGGTVVDAVTTTVASTAQSAPASPKGLVLLFSPALVIAMLLRRTHLITALLTGVATSVGIALAFQLVSPYDLLHIAPGTFGATGVLVEGMKRAIGVSVFTLLLVALVGTLQATDVLDRLVRASEQRAHTARAAEGWMVGVVSAAVLLTTHSVVAILAVGEFARQTGERFGIDGYRRANLLDLTVCTWPFLLPYFLPTILTASASRSGEAFGMPALAAGTVGLYNSYAWALVATVLFAVVTGYGRQRS</sequence>
<keyword evidence="12" id="KW-1185">Reference proteome</keyword>
<keyword evidence="3" id="KW-0050">Antiport</keyword>
<feature type="transmembrane region" description="Helical" evidence="9">
    <location>
        <begin position="323"/>
        <end position="343"/>
    </location>
</feature>
<dbReference type="GO" id="GO:0015297">
    <property type="term" value="F:antiporter activity"/>
    <property type="evidence" value="ECO:0007669"/>
    <property type="project" value="UniProtKB-KW"/>
</dbReference>
<dbReference type="RefSeq" id="WP_171226775.1">
    <property type="nucleotide sequence ID" value="NZ_CP053085.1"/>
</dbReference>
<dbReference type="PANTHER" id="PTHR33451">
    <property type="entry name" value="MALATE-2H(+)/NA(+)-LACTATE ANTIPORTER"/>
    <property type="match status" value="1"/>
</dbReference>
<organism evidence="11 12">
    <name type="scientific">Gemmatimonas groenlandica</name>
    <dbReference type="NCBI Taxonomy" id="2732249"/>
    <lineage>
        <taxon>Bacteria</taxon>
        <taxon>Pseudomonadati</taxon>
        <taxon>Gemmatimonadota</taxon>
        <taxon>Gemmatimonadia</taxon>
        <taxon>Gemmatimonadales</taxon>
        <taxon>Gemmatimonadaceae</taxon>
        <taxon>Gemmatimonas</taxon>
    </lineage>
</organism>
<evidence type="ECO:0000256" key="2">
    <source>
        <dbReference type="ARBA" id="ARBA00022448"/>
    </source>
</evidence>
<dbReference type="AlphaFoldDB" id="A0A6M4IYL6"/>
<keyword evidence="5 9" id="KW-0812">Transmembrane</keyword>
<evidence type="ECO:0000256" key="4">
    <source>
        <dbReference type="ARBA" id="ARBA00022475"/>
    </source>
</evidence>
<dbReference type="KEGG" id="ggr:HKW67_18405"/>
<feature type="transmembrane region" description="Helical" evidence="9">
    <location>
        <begin position="20"/>
        <end position="44"/>
    </location>
</feature>
<feature type="transmembrane region" description="Helical" evidence="9">
    <location>
        <begin position="88"/>
        <end position="115"/>
    </location>
</feature>
<evidence type="ECO:0000313" key="12">
    <source>
        <dbReference type="Proteomes" id="UP000500938"/>
    </source>
</evidence>
<dbReference type="InterPro" id="IPR052180">
    <property type="entry name" value="NhaC_Na-H+_Antiporter"/>
</dbReference>
<evidence type="ECO:0000256" key="6">
    <source>
        <dbReference type="ARBA" id="ARBA00022989"/>
    </source>
</evidence>
<feature type="transmembrane region" description="Helical" evidence="9">
    <location>
        <begin position="273"/>
        <end position="293"/>
    </location>
</feature>
<feature type="transmembrane region" description="Helical" evidence="9">
    <location>
        <begin position="406"/>
        <end position="430"/>
    </location>
</feature>
<evidence type="ECO:0000256" key="7">
    <source>
        <dbReference type="ARBA" id="ARBA00023136"/>
    </source>
</evidence>
<evidence type="ECO:0000256" key="9">
    <source>
        <dbReference type="SAM" id="Phobius"/>
    </source>
</evidence>
<feature type="domain" description="Na+/H+ antiporter NhaC-like C-terminal" evidence="10">
    <location>
        <begin position="236"/>
        <end position="407"/>
    </location>
</feature>
<feature type="transmembrane region" description="Helical" evidence="9">
    <location>
        <begin position="299"/>
        <end position="316"/>
    </location>
</feature>
<dbReference type="GO" id="GO:0005886">
    <property type="term" value="C:plasma membrane"/>
    <property type="evidence" value="ECO:0007669"/>
    <property type="project" value="UniProtKB-SubCell"/>
</dbReference>
<evidence type="ECO:0000259" key="10">
    <source>
        <dbReference type="Pfam" id="PF03553"/>
    </source>
</evidence>
<dbReference type="InterPro" id="IPR018461">
    <property type="entry name" value="Na/H_Antiport_NhaC-like_C"/>
</dbReference>
<keyword evidence="6 9" id="KW-1133">Transmembrane helix</keyword>
<feature type="transmembrane region" description="Helical" evidence="9">
    <location>
        <begin position="450"/>
        <end position="470"/>
    </location>
</feature>
<keyword evidence="7 9" id="KW-0472">Membrane</keyword>
<keyword evidence="2" id="KW-0813">Transport</keyword>
<evidence type="ECO:0000313" key="11">
    <source>
        <dbReference type="EMBL" id="QJR37341.1"/>
    </source>
</evidence>
<accession>A0A6M4IYL6</accession>
<proteinExistence type="inferred from homology"/>
<gene>
    <name evidence="11" type="ORF">HKW67_18405</name>
</gene>
<feature type="transmembrane region" description="Helical" evidence="9">
    <location>
        <begin position="127"/>
        <end position="149"/>
    </location>
</feature>
<comment type="subcellular location">
    <subcellularLocation>
        <location evidence="1">Cell membrane</location>
        <topology evidence="1">Multi-pass membrane protein</topology>
    </subcellularLocation>
</comment>
<feature type="transmembrane region" description="Helical" evidence="9">
    <location>
        <begin position="212"/>
        <end position="233"/>
    </location>
</feature>